<organism evidence="1">
    <name type="scientific">mine drainage metagenome</name>
    <dbReference type="NCBI Taxonomy" id="410659"/>
    <lineage>
        <taxon>unclassified sequences</taxon>
        <taxon>metagenomes</taxon>
        <taxon>ecological metagenomes</taxon>
    </lineage>
</organism>
<dbReference type="SUPFAM" id="SSF53850">
    <property type="entry name" value="Periplasmic binding protein-like II"/>
    <property type="match status" value="1"/>
</dbReference>
<sequence>MRKKLLVAVAALAALSLAACSNTASSSTSASSSTAAPVVVTIWHNLGTTQNAAAAQALADAYTKLHPNVTFKLVSQPGDNYFSLLQAAAVSKTGPDLALMWTGLFALKYKNYLTNLKGKVPDAALAREGSLEWSSENFDAANGPYVMPIDRQFYIGFYNKDAFTKAGVAAVPTNWNELYSACTKLKAAGYTPIVYGNGGQSLGALYYPWYDASYIAIGQSSVNGLRDLYSGKNAWNSAANIDSYTKYAALKSKGCVNSDVLTKTNNLDDFTSGKAAMIIDGTWDTKKFTDAMGTKVAAFVPPFSDAPIKGVVEFAGQGFAMTNYAKNAAAATDFLTFMTTDAAAKVVDAAGLIPNIVGSTTSNPVNQQMLDFAAKGGYVRYPMLDNVLQGDVVDAGSKIIPSILAGQTSPTAGLKQMAQVWAQLPADQRSETYK</sequence>
<dbReference type="PANTHER" id="PTHR43649:SF12">
    <property type="entry name" value="DIACETYLCHITOBIOSE BINDING PROTEIN DASA"/>
    <property type="match status" value="1"/>
</dbReference>
<protein>
    <submittedName>
        <fullName evidence="1">Bacterial extracellular solute-binding protein</fullName>
    </submittedName>
</protein>
<accession>A0A1J5Q7X8</accession>
<name>A0A1J5Q7X8_9ZZZZ</name>
<comment type="caution">
    <text evidence="1">The sequence shown here is derived from an EMBL/GenBank/DDBJ whole genome shotgun (WGS) entry which is preliminary data.</text>
</comment>
<dbReference type="EMBL" id="MLJW01001241">
    <property type="protein sequence ID" value="OIQ79282.1"/>
    <property type="molecule type" value="Genomic_DNA"/>
</dbReference>
<dbReference type="Gene3D" id="3.40.190.10">
    <property type="entry name" value="Periplasmic binding protein-like II"/>
    <property type="match status" value="2"/>
</dbReference>
<dbReference type="InterPro" id="IPR006059">
    <property type="entry name" value="SBP"/>
</dbReference>
<dbReference type="PROSITE" id="PS51257">
    <property type="entry name" value="PROKAR_LIPOPROTEIN"/>
    <property type="match status" value="1"/>
</dbReference>
<dbReference type="AlphaFoldDB" id="A0A1J5Q7X8"/>
<proteinExistence type="predicted"/>
<evidence type="ECO:0000313" key="1">
    <source>
        <dbReference type="EMBL" id="OIQ79282.1"/>
    </source>
</evidence>
<reference evidence="1" key="1">
    <citation type="submission" date="2016-10" db="EMBL/GenBank/DDBJ databases">
        <title>Sequence of Gallionella enrichment culture.</title>
        <authorList>
            <person name="Poehlein A."/>
            <person name="Muehling M."/>
            <person name="Daniel R."/>
        </authorList>
    </citation>
    <scope>NUCLEOTIDE SEQUENCE</scope>
</reference>
<dbReference type="Pfam" id="PF01547">
    <property type="entry name" value="SBP_bac_1"/>
    <property type="match status" value="1"/>
</dbReference>
<dbReference type="PANTHER" id="PTHR43649">
    <property type="entry name" value="ARABINOSE-BINDING PROTEIN-RELATED"/>
    <property type="match status" value="1"/>
</dbReference>
<gene>
    <name evidence="1" type="ORF">GALL_389800</name>
</gene>
<dbReference type="InterPro" id="IPR050490">
    <property type="entry name" value="Bact_solute-bd_prot1"/>
</dbReference>